<dbReference type="EMBL" id="MCAQ01000027">
    <property type="protein sequence ID" value="RKF32399.1"/>
    <property type="molecule type" value="Genomic_DNA"/>
</dbReference>
<name>A0A420FHJ0_9SPHI</name>
<accession>A0A420FHJ0</accession>
<protein>
    <submittedName>
        <fullName evidence="1">Uncharacterized protein</fullName>
    </submittedName>
</protein>
<evidence type="ECO:0000313" key="2">
    <source>
        <dbReference type="Proteomes" id="UP000286402"/>
    </source>
</evidence>
<dbReference type="AlphaFoldDB" id="A0A420FHJ0"/>
<organism evidence="1 2">
    <name type="scientific">Sphingobacterium siyangense</name>
    <dbReference type="NCBI Taxonomy" id="459529"/>
    <lineage>
        <taxon>Bacteria</taxon>
        <taxon>Pseudomonadati</taxon>
        <taxon>Bacteroidota</taxon>
        <taxon>Sphingobacteriia</taxon>
        <taxon>Sphingobacteriales</taxon>
        <taxon>Sphingobacteriaceae</taxon>
        <taxon>Sphingobacterium</taxon>
    </lineage>
</organism>
<sequence length="66" mass="8110">MTTYLRTRHFLDIILKKGWHVKSILLWLTGELARYSEILWIKQYHLLLAWVQTKKTCKNICRFYLL</sequence>
<dbReference type="Proteomes" id="UP000286402">
    <property type="component" value="Unassembled WGS sequence"/>
</dbReference>
<gene>
    <name evidence="1" type="ORF">BCY89_14525</name>
</gene>
<comment type="caution">
    <text evidence="1">The sequence shown here is derived from an EMBL/GenBank/DDBJ whole genome shotgun (WGS) entry which is preliminary data.</text>
</comment>
<reference evidence="1 2" key="1">
    <citation type="submission" date="2016-07" db="EMBL/GenBank/DDBJ databases">
        <title>Genome analysis of Sphingobacterium siyangense T12B17.</title>
        <authorList>
            <person name="Xu D."/>
            <person name="Su Y."/>
            <person name="Zheng S."/>
        </authorList>
    </citation>
    <scope>NUCLEOTIDE SEQUENCE [LARGE SCALE GENOMIC DNA]</scope>
    <source>
        <strain evidence="1 2">T12B17</strain>
    </source>
</reference>
<evidence type="ECO:0000313" key="1">
    <source>
        <dbReference type="EMBL" id="RKF32399.1"/>
    </source>
</evidence>
<keyword evidence="2" id="KW-1185">Reference proteome</keyword>
<proteinExistence type="predicted"/>